<evidence type="ECO:0000259" key="8">
    <source>
        <dbReference type="Pfam" id="PF00535"/>
    </source>
</evidence>
<comment type="caution">
    <text evidence="9">The sequence shown here is derived from an EMBL/GenBank/DDBJ whole genome shotgun (WGS) entry which is preliminary data.</text>
</comment>
<gene>
    <name evidence="9" type="primary">ykcC</name>
    <name evidence="9" type="ORF">GCM10008106_17890</name>
</gene>
<evidence type="ECO:0000256" key="5">
    <source>
        <dbReference type="ARBA" id="ARBA00022989"/>
    </source>
</evidence>
<evidence type="ECO:0000256" key="6">
    <source>
        <dbReference type="ARBA" id="ARBA00023136"/>
    </source>
</evidence>
<keyword evidence="2" id="KW-0328">Glycosyltransferase</keyword>
<evidence type="ECO:0000256" key="3">
    <source>
        <dbReference type="ARBA" id="ARBA00022679"/>
    </source>
</evidence>
<dbReference type="CDD" id="cd04187">
    <property type="entry name" value="DPM1_like_bac"/>
    <property type="match status" value="1"/>
</dbReference>
<evidence type="ECO:0000313" key="10">
    <source>
        <dbReference type="Proteomes" id="UP000642809"/>
    </source>
</evidence>
<dbReference type="InterPro" id="IPR050256">
    <property type="entry name" value="Glycosyltransferase_2"/>
</dbReference>
<feature type="domain" description="Glycosyltransferase 2-like" evidence="8">
    <location>
        <begin position="8"/>
        <end position="162"/>
    </location>
</feature>
<comment type="subcellular location">
    <subcellularLocation>
        <location evidence="1">Membrane</location>
        <topology evidence="1">Multi-pass membrane protein</topology>
    </subcellularLocation>
</comment>
<keyword evidence="3" id="KW-0808">Transferase</keyword>
<evidence type="ECO:0000256" key="1">
    <source>
        <dbReference type="ARBA" id="ARBA00004141"/>
    </source>
</evidence>
<dbReference type="InterPro" id="IPR001173">
    <property type="entry name" value="Glyco_trans_2-like"/>
</dbReference>
<evidence type="ECO:0000313" key="9">
    <source>
        <dbReference type="EMBL" id="GHB37030.1"/>
    </source>
</evidence>
<proteinExistence type="predicted"/>
<keyword evidence="6 7" id="KW-0472">Membrane</keyword>
<dbReference type="PANTHER" id="PTHR48090:SF1">
    <property type="entry name" value="PROPHAGE BACTOPRENOL GLUCOSYL TRANSFERASE HOMOLOG"/>
    <property type="match status" value="1"/>
</dbReference>
<dbReference type="RefSeq" id="WP_229800565.1">
    <property type="nucleotide sequence ID" value="NZ_BMYF01000009.1"/>
</dbReference>
<feature type="transmembrane region" description="Helical" evidence="7">
    <location>
        <begin position="267"/>
        <end position="289"/>
    </location>
</feature>
<evidence type="ECO:0000256" key="4">
    <source>
        <dbReference type="ARBA" id="ARBA00022692"/>
    </source>
</evidence>
<sequence>MNKIPFLSIVSPVYKAENIVSELVKRICEAIEPITSDYEIILVEDGSPDKSWEAIVYESSINSKIKGVSLSRNFGQHYAITAGLDHARGEWVVVMDCDLQDRPEEIHSLYEKTKEGFDVVLAQRIERQDSLVKKTSSKIFYQTLSYLTGEKQDPSVANFGIYHRRVIQAVQQLREPIRYFPTMVRWTGFKSAKLEVTHSERFSGSTSYNWNRLFRLALDIILANSDKPIRMIVKFGFFVTFISFFIGALVIYRYLMHQITVPGYTSLLVSIWFIGGMVLFVLGLIGLYIGKIFEGVKQRPIYIVGRTTNLND</sequence>
<reference evidence="9" key="1">
    <citation type="journal article" date="2014" name="Int. J. Syst. Evol. Microbiol.">
        <title>Complete genome sequence of Corynebacterium casei LMG S-19264T (=DSM 44701T), isolated from a smear-ripened cheese.</title>
        <authorList>
            <consortium name="US DOE Joint Genome Institute (JGI-PGF)"/>
            <person name="Walter F."/>
            <person name="Albersmeier A."/>
            <person name="Kalinowski J."/>
            <person name="Ruckert C."/>
        </authorList>
    </citation>
    <scope>NUCLEOTIDE SEQUENCE</scope>
    <source>
        <strain evidence="9">KCTC 23224</strain>
    </source>
</reference>
<evidence type="ECO:0000256" key="2">
    <source>
        <dbReference type="ARBA" id="ARBA00022676"/>
    </source>
</evidence>
<dbReference type="AlphaFoldDB" id="A0A8J3CX44"/>
<keyword evidence="5 7" id="KW-1133">Transmembrane helix</keyword>
<reference evidence="9" key="2">
    <citation type="submission" date="2020-09" db="EMBL/GenBank/DDBJ databases">
        <authorList>
            <person name="Sun Q."/>
            <person name="Kim S."/>
        </authorList>
    </citation>
    <scope>NUCLEOTIDE SEQUENCE</scope>
    <source>
        <strain evidence="9">KCTC 23224</strain>
    </source>
</reference>
<keyword evidence="10" id="KW-1185">Reference proteome</keyword>
<dbReference type="InterPro" id="IPR029044">
    <property type="entry name" value="Nucleotide-diphossugar_trans"/>
</dbReference>
<dbReference type="PANTHER" id="PTHR48090">
    <property type="entry name" value="UNDECAPRENYL-PHOSPHATE 4-DEOXY-4-FORMAMIDO-L-ARABINOSE TRANSFERASE-RELATED"/>
    <property type="match status" value="1"/>
</dbReference>
<dbReference type="SUPFAM" id="SSF53448">
    <property type="entry name" value="Nucleotide-diphospho-sugar transferases"/>
    <property type="match status" value="1"/>
</dbReference>
<organism evidence="9 10">
    <name type="scientific">Mongoliitalea lutea</name>
    <dbReference type="NCBI Taxonomy" id="849756"/>
    <lineage>
        <taxon>Bacteria</taxon>
        <taxon>Pseudomonadati</taxon>
        <taxon>Bacteroidota</taxon>
        <taxon>Cytophagia</taxon>
        <taxon>Cytophagales</taxon>
        <taxon>Cyclobacteriaceae</taxon>
        <taxon>Mongoliitalea</taxon>
    </lineage>
</organism>
<dbReference type="EMBL" id="BMYF01000009">
    <property type="protein sequence ID" value="GHB37030.1"/>
    <property type="molecule type" value="Genomic_DNA"/>
</dbReference>
<dbReference type="GO" id="GO:0005886">
    <property type="term" value="C:plasma membrane"/>
    <property type="evidence" value="ECO:0007669"/>
    <property type="project" value="TreeGrafter"/>
</dbReference>
<dbReference type="GO" id="GO:0016757">
    <property type="term" value="F:glycosyltransferase activity"/>
    <property type="evidence" value="ECO:0007669"/>
    <property type="project" value="UniProtKB-KW"/>
</dbReference>
<feature type="transmembrane region" description="Helical" evidence="7">
    <location>
        <begin position="235"/>
        <end position="255"/>
    </location>
</feature>
<dbReference type="Gene3D" id="3.90.550.10">
    <property type="entry name" value="Spore Coat Polysaccharide Biosynthesis Protein SpsA, Chain A"/>
    <property type="match status" value="1"/>
</dbReference>
<dbReference type="Pfam" id="PF00535">
    <property type="entry name" value="Glycos_transf_2"/>
    <property type="match status" value="1"/>
</dbReference>
<dbReference type="Proteomes" id="UP000642809">
    <property type="component" value="Unassembled WGS sequence"/>
</dbReference>
<protein>
    <submittedName>
        <fullName evidence="9">Putative glycosyltransferase YkcC</fullName>
    </submittedName>
</protein>
<accession>A0A8J3CX44</accession>
<evidence type="ECO:0000256" key="7">
    <source>
        <dbReference type="SAM" id="Phobius"/>
    </source>
</evidence>
<name>A0A8J3CX44_9BACT</name>
<keyword evidence="4 7" id="KW-0812">Transmembrane</keyword>